<evidence type="ECO:0000313" key="3">
    <source>
        <dbReference type="EMBL" id="WSC14675.1"/>
    </source>
</evidence>
<proteinExistence type="predicted"/>
<evidence type="ECO:0000259" key="1">
    <source>
        <dbReference type="Pfam" id="PF18029"/>
    </source>
</evidence>
<dbReference type="RefSeq" id="WP_145764443.1">
    <property type="nucleotide sequence ID" value="NZ_CP109114.1"/>
</dbReference>
<reference evidence="2 4" key="1">
    <citation type="submission" date="2019-06" db="EMBL/GenBank/DDBJ databases">
        <title>Sequencing the genomes of 1000 actinobacteria strains.</title>
        <authorList>
            <person name="Klenk H.-P."/>
        </authorList>
    </citation>
    <scope>NUCLEOTIDE SEQUENCE [LARGE SCALE GENOMIC DNA]</scope>
    <source>
        <strain evidence="2 4">DSM 42059</strain>
    </source>
</reference>
<dbReference type="InterPro" id="IPR041581">
    <property type="entry name" value="Glyoxalase_6"/>
</dbReference>
<dbReference type="EMBL" id="CP109114">
    <property type="protein sequence ID" value="WSC14675.1"/>
    <property type="molecule type" value="Genomic_DNA"/>
</dbReference>
<accession>A0A561UY28</accession>
<dbReference type="AlphaFoldDB" id="A0A561UY28"/>
<dbReference type="PANTHER" id="PTHR35908">
    <property type="entry name" value="HYPOTHETICAL FUSION PROTEIN"/>
    <property type="match status" value="1"/>
</dbReference>
<evidence type="ECO:0000313" key="4">
    <source>
        <dbReference type="Proteomes" id="UP000318186"/>
    </source>
</evidence>
<dbReference type="EMBL" id="VIWW01000001">
    <property type="protein sequence ID" value="TWG04272.1"/>
    <property type="molecule type" value="Genomic_DNA"/>
</dbReference>
<gene>
    <name evidence="2" type="ORF">FHX80_112716</name>
    <name evidence="3" type="ORF">OIE64_18765</name>
</gene>
<dbReference type="InterPro" id="IPR029068">
    <property type="entry name" value="Glyas_Bleomycin-R_OHBP_Dase"/>
</dbReference>
<dbReference type="SUPFAM" id="SSF54593">
    <property type="entry name" value="Glyoxalase/Bleomycin resistance protein/Dihydroxybiphenyl dioxygenase"/>
    <property type="match status" value="1"/>
</dbReference>
<reference evidence="3 5" key="2">
    <citation type="submission" date="2022-10" db="EMBL/GenBank/DDBJ databases">
        <title>The complete genomes of actinobacterial strains from the NBC collection.</title>
        <authorList>
            <person name="Joergensen T.S."/>
            <person name="Alvarez Arevalo M."/>
            <person name="Sterndorff E.B."/>
            <person name="Faurdal D."/>
            <person name="Vuksanovic O."/>
            <person name="Mourched A.-S."/>
            <person name="Charusanti P."/>
            <person name="Shaw S."/>
            <person name="Blin K."/>
            <person name="Weber T."/>
        </authorList>
    </citation>
    <scope>NUCLEOTIDE SEQUENCE [LARGE SCALE GENOMIC DNA]</scope>
    <source>
        <strain evidence="3 5">NBC 01769</strain>
    </source>
</reference>
<dbReference type="Proteomes" id="UP000318186">
    <property type="component" value="Unassembled WGS sequence"/>
</dbReference>
<sequence>MAARIDLTLDCADAQTLAVFWKTALGYVDEPPPAPFTTREEWFASFDLPEDDHIDDSAWLCDPDGAGPRLSILKVPEPKTAKNRLHMDVRVPGHGTPEERWARIRAESERLVRAGGTALEVFDGHHVLMADPEGNEFCVAAGRA</sequence>
<dbReference type="Proteomes" id="UP001330827">
    <property type="component" value="Chromosome"/>
</dbReference>
<dbReference type="PANTHER" id="PTHR35908:SF1">
    <property type="entry name" value="CONSERVED PROTEIN"/>
    <property type="match status" value="1"/>
</dbReference>
<dbReference type="Gene3D" id="3.10.180.10">
    <property type="entry name" value="2,3-Dihydroxybiphenyl 1,2-Dioxygenase, domain 1"/>
    <property type="match status" value="1"/>
</dbReference>
<evidence type="ECO:0000313" key="2">
    <source>
        <dbReference type="EMBL" id="TWG04272.1"/>
    </source>
</evidence>
<protein>
    <submittedName>
        <fullName evidence="3">VOC family protein</fullName>
    </submittedName>
</protein>
<keyword evidence="5" id="KW-1185">Reference proteome</keyword>
<dbReference type="OrthoDB" id="3212826at2"/>
<name>A0A561UY28_9ACTN</name>
<organism evidence="2 4">
    <name type="scientific">Streptomyces brevispora</name>
    <dbReference type="NCBI Taxonomy" id="887462"/>
    <lineage>
        <taxon>Bacteria</taxon>
        <taxon>Bacillati</taxon>
        <taxon>Actinomycetota</taxon>
        <taxon>Actinomycetes</taxon>
        <taxon>Kitasatosporales</taxon>
        <taxon>Streptomycetaceae</taxon>
        <taxon>Streptomyces</taxon>
    </lineage>
</organism>
<feature type="domain" description="Glyoxalase-like" evidence="1">
    <location>
        <begin position="7"/>
        <end position="139"/>
    </location>
</feature>
<evidence type="ECO:0000313" key="5">
    <source>
        <dbReference type="Proteomes" id="UP001330827"/>
    </source>
</evidence>
<dbReference type="Pfam" id="PF18029">
    <property type="entry name" value="Glyoxalase_6"/>
    <property type="match status" value="1"/>
</dbReference>